<dbReference type="AlphaFoldDB" id="A0A1Q5TCZ9"/>
<dbReference type="GO" id="GO:0071966">
    <property type="term" value="P:fungal-type cell wall polysaccharide metabolic process"/>
    <property type="evidence" value="ECO:0007669"/>
    <property type="project" value="TreeGrafter"/>
</dbReference>
<dbReference type="InterPro" id="IPR017853">
    <property type="entry name" value="GH"/>
</dbReference>
<reference evidence="3 4" key="1">
    <citation type="submission" date="2016-10" db="EMBL/GenBank/DDBJ databases">
        <title>Genome sequence of the ascomycete fungus Penicillium subrubescens.</title>
        <authorList>
            <person name="De Vries R.P."/>
            <person name="Peng M."/>
            <person name="Dilokpimol A."/>
            <person name="Hilden K."/>
            <person name="Makela M.R."/>
            <person name="Grigoriev I."/>
            <person name="Riley R."/>
            <person name="Granchi Z."/>
        </authorList>
    </citation>
    <scope>NUCLEOTIDE SEQUENCE [LARGE SCALE GENOMIC DNA]</scope>
    <source>
        <strain evidence="3 4">CBS 132785</strain>
    </source>
</reference>
<dbReference type="Proteomes" id="UP000186955">
    <property type="component" value="Unassembled WGS sequence"/>
</dbReference>
<dbReference type="OrthoDB" id="43654at2759"/>
<dbReference type="PANTHER" id="PTHR34154">
    <property type="entry name" value="ALKALI-SENSITIVE LINKAGE PROTEIN 1"/>
    <property type="match status" value="1"/>
</dbReference>
<dbReference type="GO" id="GO:0009277">
    <property type="term" value="C:fungal-type cell wall"/>
    <property type="evidence" value="ECO:0007669"/>
    <property type="project" value="TreeGrafter"/>
</dbReference>
<evidence type="ECO:0000313" key="3">
    <source>
        <dbReference type="EMBL" id="OKO98099.1"/>
    </source>
</evidence>
<evidence type="ECO:0000259" key="2">
    <source>
        <dbReference type="Pfam" id="PF11790"/>
    </source>
</evidence>
<dbReference type="Pfam" id="PF11790">
    <property type="entry name" value="Glyco_hydro_cc"/>
    <property type="match status" value="1"/>
</dbReference>
<protein>
    <submittedName>
        <fullName evidence="3">Alkali-sensitive linkage protein 1</fullName>
    </submittedName>
</protein>
<sequence length="278" mass="30117">MSDCFNRTFLRVGLCLLLITGIVEATTKRGAAYNDPATVTPLSDTGTVTWAYNWDMKEASSLPAHVEFVPMLGRAVFDGWDTSVEQAHLRGSSYILGFNEPDMTSQANLSPSVAAGYYKNYITPYQGTFKLLSPAVTSSTSAGMGLQWLDLFMKECTSCGISGLVVHWYGDSADDFKSFVKNAISFADAHNFSEVWITEFALNADVGGVTDQTSSVRFIEDVTFWLDNQPSVARYSYFMCAEGYLLSGGSLNSAGKAYVAPSRSIAPTISSNACAVTD</sequence>
<feature type="signal peptide" evidence="1">
    <location>
        <begin position="1"/>
        <end position="25"/>
    </location>
</feature>
<evidence type="ECO:0000313" key="4">
    <source>
        <dbReference type="Proteomes" id="UP000186955"/>
    </source>
</evidence>
<gene>
    <name evidence="3" type="ORF">PENSUB_9535</name>
</gene>
<dbReference type="PANTHER" id="PTHR34154:SF10">
    <property type="entry name" value="ASL1-LIKE GLYCOSYL HYDROLASE CATALYTIC DOMAIN-CONTAINING PROTEIN"/>
    <property type="match status" value="1"/>
</dbReference>
<dbReference type="InterPro" id="IPR024655">
    <property type="entry name" value="Asl1_glyco_hydro_catalytic"/>
</dbReference>
<dbReference type="FunFam" id="3.20.20.80:FF:000271">
    <property type="entry name" value="Alkali-sensitive linkage protein 1"/>
    <property type="match status" value="1"/>
</dbReference>
<keyword evidence="4" id="KW-1185">Reference proteome</keyword>
<feature type="domain" description="Asl1-like glycosyl hydrolase catalytic" evidence="2">
    <location>
        <begin position="30"/>
        <end position="258"/>
    </location>
</feature>
<organism evidence="3 4">
    <name type="scientific">Penicillium subrubescens</name>
    <dbReference type="NCBI Taxonomy" id="1316194"/>
    <lineage>
        <taxon>Eukaryota</taxon>
        <taxon>Fungi</taxon>
        <taxon>Dikarya</taxon>
        <taxon>Ascomycota</taxon>
        <taxon>Pezizomycotina</taxon>
        <taxon>Eurotiomycetes</taxon>
        <taxon>Eurotiomycetidae</taxon>
        <taxon>Eurotiales</taxon>
        <taxon>Aspergillaceae</taxon>
        <taxon>Penicillium</taxon>
    </lineage>
</organism>
<comment type="caution">
    <text evidence="3">The sequence shown here is derived from an EMBL/GenBank/DDBJ whole genome shotgun (WGS) entry which is preliminary data.</text>
</comment>
<name>A0A1Q5TCZ9_9EURO</name>
<dbReference type="EMBL" id="MNBE01000680">
    <property type="protein sequence ID" value="OKO98099.1"/>
    <property type="molecule type" value="Genomic_DNA"/>
</dbReference>
<keyword evidence="1" id="KW-0732">Signal</keyword>
<dbReference type="STRING" id="1316194.A0A1Q5TCZ9"/>
<proteinExistence type="predicted"/>
<feature type="chain" id="PRO_5012999415" evidence="1">
    <location>
        <begin position="26"/>
        <end position="278"/>
    </location>
</feature>
<dbReference type="InterPro" id="IPR053183">
    <property type="entry name" value="ASL1"/>
</dbReference>
<evidence type="ECO:0000256" key="1">
    <source>
        <dbReference type="SAM" id="SignalP"/>
    </source>
</evidence>
<dbReference type="SUPFAM" id="SSF51445">
    <property type="entry name" value="(Trans)glycosidases"/>
    <property type="match status" value="1"/>
</dbReference>
<accession>A0A1Q5TCZ9</accession>
<dbReference type="Gene3D" id="3.20.20.80">
    <property type="entry name" value="Glycosidases"/>
    <property type="match status" value="1"/>
</dbReference>